<sequence length="186" mass="20260">MIRDGEWLVVVDRQKVFAESDWSTWAVPDHSYDATTEPFQRLAREFDDHVVYTKYVSPEPPTGAWADYFADWPDFVVPATDPMFDWTDDMADLVAGHPVVTKTVFSKWGPELARIIGGASKITVCGVATDFCVLQTALAACDAGVSVRVAADACAGTSPENHQLALDLMSLYAPLITVSDSATILA</sequence>
<dbReference type="AlphaFoldDB" id="A0A087BB15"/>
<evidence type="ECO:0000313" key="4">
    <source>
        <dbReference type="Proteomes" id="UP000029052"/>
    </source>
</evidence>
<dbReference type="SUPFAM" id="SSF52499">
    <property type="entry name" value="Isochorismatase-like hydrolases"/>
    <property type="match status" value="1"/>
</dbReference>
<dbReference type="EMBL" id="JGZB01000004">
    <property type="protein sequence ID" value="KFI68215.1"/>
    <property type="molecule type" value="Genomic_DNA"/>
</dbReference>
<dbReference type="Proteomes" id="UP000029052">
    <property type="component" value="Unassembled WGS sequence"/>
</dbReference>
<dbReference type="GO" id="GO:0016787">
    <property type="term" value="F:hydrolase activity"/>
    <property type="evidence" value="ECO:0007669"/>
    <property type="project" value="UniProtKB-KW"/>
</dbReference>
<keyword evidence="4" id="KW-1185">Reference proteome</keyword>
<comment type="caution">
    <text evidence="3">The sequence shown here is derived from an EMBL/GenBank/DDBJ whole genome shotgun (WGS) entry which is preliminary data.</text>
</comment>
<dbReference type="Gene3D" id="3.40.50.850">
    <property type="entry name" value="Isochorismatase-like"/>
    <property type="match status" value="1"/>
</dbReference>
<evidence type="ECO:0000259" key="2">
    <source>
        <dbReference type="Pfam" id="PF00857"/>
    </source>
</evidence>
<protein>
    <submittedName>
        <fullName evidence="3">Isochorismatase</fullName>
    </submittedName>
</protein>
<proteinExistence type="predicted"/>
<reference evidence="3 4" key="1">
    <citation type="submission" date="2014-03" db="EMBL/GenBank/DDBJ databases">
        <title>Genomics of Bifidobacteria.</title>
        <authorList>
            <person name="Ventura M."/>
            <person name="Milani C."/>
            <person name="Lugli G.A."/>
        </authorList>
    </citation>
    <scope>NUCLEOTIDE SEQUENCE [LARGE SCALE GENOMIC DNA]</scope>
    <source>
        <strain evidence="3 4">LMG 11591</strain>
    </source>
</reference>
<keyword evidence="1" id="KW-0378">Hydrolase</keyword>
<dbReference type="CDD" id="cd00431">
    <property type="entry name" value="cysteine_hydrolases"/>
    <property type="match status" value="1"/>
</dbReference>
<accession>A0A087BB15</accession>
<dbReference type="STRING" id="1692.BMAGN_0164"/>
<dbReference type="InterPro" id="IPR050272">
    <property type="entry name" value="Isochorismatase-like_hydrls"/>
</dbReference>
<dbReference type="Pfam" id="PF00857">
    <property type="entry name" value="Isochorismatase"/>
    <property type="match status" value="1"/>
</dbReference>
<dbReference type="PANTHER" id="PTHR43540:SF1">
    <property type="entry name" value="ISOCHORISMATASE HYDROLASE"/>
    <property type="match status" value="1"/>
</dbReference>
<dbReference type="eggNOG" id="COG1335">
    <property type="taxonomic scope" value="Bacteria"/>
</dbReference>
<gene>
    <name evidence="3" type="ORF">BMAGN_0164</name>
</gene>
<organism evidence="3 4">
    <name type="scientific">Bifidobacterium magnum</name>
    <dbReference type="NCBI Taxonomy" id="1692"/>
    <lineage>
        <taxon>Bacteria</taxon>
        <taxon>Bacillati</taxon>
        <taxon>Actinomycetota</taxon>
        <taxon>Actinomycetes</taxon>
        <taxon>Bifidobacteriales</taxon>
        <taxon>Bifidobacteriaceae</taxon>
        <taxon>Bifidobacterium</taxon>
    </lineage>
</organism>
<dbReference type="InterPro" id="IPR000868">
    <property type="entry name" value="Isochorismatase-like_dom"/>
</dbReference>
<evidence type="ECO:0000256" key="1">
    <source>
        <dbReference type="ARBA" id="ARBA00022801"/>
    </source>
</evidence>
<name>A0A087BB15_9BIFI</name>
<evidence type="ECO:0000313" key="3">
    <source>
        <dbReference type="EMBL" id="KFI68215.1"/>
    </source>
</evidence>
<dbReference type="RefSeq" id="WP_022859974.1">
    <property type="nucleotide sequence ID" value="NZ_JGZB01000004.1"/>
</dbReference>
<dbReference type="InterPro" id="IPR036380">
    <property type="entry name" value="Isochorismatase-like_sf"/>
</dbReference>
<dbReference type="PANTHER" id="PTHR43540">
    <property type="entry name" value="PEROXYUREIDOACRYLATE/UREIDOACRYLATE AMIDOHYDROLASE-RELATED"/>
    <property type="match status" value="1"/>
</dbReference>
<feature type="domain" description="Isochorismatase-like" evidence="2">
    <location>
        <begin position="7"/>
        <end position="178"/>
    </location>
</feature>